<dbReference type="Pfam" id="PF01368">
    <property type="entry name" value="DHH"/>
    <property type="match status" value="1"/>
</dbReference>
<dbReference type="InParanoid" id="F0X892"/>
<dbReference type="Proteomes" id="UP000007796">
    <property type="component" value="Unassembled WGS sequence"/>
</dbReference>
<gene>
    <name evidence="6" type="ORF">CMQ_4026</name>
</gene>
<dbReference type="RefSeq" id="XP_014175439.1">
    <property type="nucleotide sequence ID" value="XM_014319964.1"/>
</dbReference>
<keyword evidence="4" id="KW-0464">Manganese</keyword>
<dbReference type="Pfam" id="PF02833">
    <property type="entry name" value="DHHA2"/>
    <property type="match status" value="1"/>
</dbReference>
<dbReference type="EMBL" id="GL629735">
    <property type="protein sequence ID" value="EFX05957.1"/>
    <property type="molecule type" value="Genomic_DNA"/>
</dbReference>
<evidence type="ECO:0000256" key="4">
    <source>
        <dbReference type="ARBA" id="ARBA00023211"/>
    </source>
</evidence>
<dbReference type="InterPro" id="IPR038763">
    <property type="entry name" value="DHH_sf"/>
</dbReference>
<feature type="domain" description="DHHA2" evidence="5">
    <location>
        <begin position="237"/>
        <end position="393"/>
    </location>
</feature>
<dbReference type="PANTHER" id="PTHR12112">
    <property type="entry name" value="BNIP - RELATED"/>
    <property type="match status" value="1"/>
</dbReference>
<evidence type="ECO:0000313" key="6">
    <source>
        <dbReference type="EMBL" id="EFX05957.1"/>
    </source>
</evidence>
<dbReference type="Gene3D" id="3.90.1640.10">
    <property type="entry name" value="inorganic pyrophosphatase (n-terminal core)"/>
    <property type="match status" value="1"/>
</dbReference>
<evidence type="ECO:0000259" key="5">
    <source>
        <dbReference type="SMART" id="SM01131"/>
    </source>
</evidence>
<evidence type="ECO:0000256" key="3">
    <source>
        <dbReference type="ARBA" id="ARBA00022801"/>
    </source>
</evidence>
<dbReference type="GO" id="GO:0004309">
    <property type="term" value="F:exopolyphosphatase activity"/>
    <property type="evidence" value="ECO:0007669"/>
    <property type="project" value="TreeGrafter"/>
</dbReference>
<dbReference type="Gene3D" id="3.10.310.20">
    <property type="entry name" value="DHHA2 domain"/>
    <property type="match status" value="1"/>
</dbReference>
<dbReference type="eggNOG" id="KOG4129">
    <property type="taxonomic scope" value="Eukaryota"/>
</dbReference>
<sequence length="397" mass="43140">MSPPRSLQAFLAAARSALVAPAGRRASPLTIVVGNESADLDSLCSAVLLAYLRSHVPPHTLHVPLSNLERADLRLRPELSAAMDGAVSADDLITLSELPTDLSPAETRWLLVDHNALTGVLAGRFAARVVGCIDHHADEGVVPDVRADDLARIIEPCGSCVSLVLRAHAASWRALATRQPDPPADRQLARLALAPLLVDTTGLRDGSKTTETDRQAVAVAESFLAAHDLQYDRSAYLDQLAQLKDNLAGLSYRDVLRKDYKQWREGVLTLGMATAVQGFEYLLTYVGPRDALLAAMPAFAAERGLDILAVMAIRHDNADEPMARQLLLWAANDTAAAVLRAFVRDNAQQLGLEPWDGGSLDNTGSSGEWRTCWWQRQTRFSRKQVAPLLREAMRISG</sequence>
<dbReference type="FunCoup" id="F0X892">
    <property type="interactions" value="201"/>
</dbReference>
<dbReference type="SMART" id="SM01131">
    <property type="entry name" value="DHHA2"/>
    <property type="match status" value="1"/>
</dbReference>
<dbReference type="SUPFAM" id="SSF64182">
    <property type="entry name" value="DHH phosphoesterases"/>
    <property type="match status" value="1"/>
</dbReference>
<dbReference type="OrthoDB" id="374045at2759"/>
<organism evidence="7">
    <name type="scientific">Grosmannia clavigera (strain kw1407 / UAMH 11150)</name>
    <name type="common">Blue stain fungus</name>
    <name type="synonym">Graphiocladiella clavigera</name>
    <dbReference type="NCBI Taxonomy" id="655863"/>
    <lineage>
        <taxon>Eukaryota</taxon>
        <taxon>Fungi</taxon>
        <taxon>Dikarya</taxon>
        <taxon>Ascomycota</taxon>
        <taxon>Pezizomycotina</taxon>
        <taxon>Sordariomycetes</taxon>
        <taxon>Sordariomycetidae</taxon>
        <taxon>Ophiostomatales</taxon>
        <taxon>Ophiostomataceae</taxon>
        <taxon>Leptographium</taxon>
    </lineage>
</organism>
<keyword evidence="2" id="KW-0479">Metal-binding</keyword>
<evidence type="ECO:0000256" key="2">
    <source>
        <dbReference type="ARBA" id="ARBA00022723"/>
    </source>
</evidence>
<dbReference type="HOGENOM" id="CLU_019358_1_0_1"/>
<dbReference type="AlphaFoldDB" id="F0X892"/>
<keyword evidence="3" id="KW-0378">Hydrolase</keyword>
<dbReference type="InterPro" id="IPR004097">
    <property type="entry name" value="DHHA2"/>
</dbReference>
<comment type="cofactor">
    <cofactor evidence="1">
        <name>Mn(2+)</name>
        <dbReference type="ChEBI" id="CHEBI:29035"/>
    </cofactor>
</comment>
<evidence type="ECO:0000256" key="1">
    <source>
        <dbReference type="ARBA" id="ARBA00001936"/>
    </source>
</evidence>
<dbReference type="GeneID" id="25977192"/>
<name>F0X892_GROCL</name>
<dbReference type="GO" id="GO:0046872">
    <property type="term" value="F:metal ion binding"/>
    <property type="evidence" value="ECO:0007669"/>
    <property type="project" value="UniProtKB-KW"/>
</dbReference>
<keyword evidence="7" id="KW-1185">Reference proteome</keyword>
<dbReference type="PANTHER" id="PTHR12112:SF39">
    <property type="entry name" value="EG:152A3.5 PROTEIN (FBGN0003116_PN PROTEIN)"/>
    <property type="match status" value="1"/>
</dbReference>
<reference evidence="6 7" key="1">
    <citation type="journal article" date="2011" name="Proc. Natl. Acad. Sci. U.S.A.">
        <title>Genome and transcriptome analyses of the mountain pine beetle-fungal symbiont Grosmannia clavigera, a lodgepole pine pathogen.</title>
        <authorList>
            <person name="DiGuistini S."/>
            <person name="Wang Y."/>
            <person name="Liao N.Y."/>
            <person name="Taylor G."/>
            <person name="Tanguay P."/>
            <person name="Feau N."/>
            <person name="Henrissat B."/>
            <person name="Chan S.K."/>
            <person name="Hesse-Orce U."/>
            <person name="Alamouti S.M."/>
            <person name="Tsui C.K.M."/>
            <person name="Docking R.T."/>
            <person name="Levasseur A."/>
            <person name="Haridas S."/>
            <person name="Robertson G."/>
            <person name="Birol I."/>
            <person name="Holt R.A."/>
            <person name="Marra M.A."/>
            <person name="Hamelin R.C."/>
            <person name="Hirst M."/>
            <person name="Jones S.J.M."/>
            <person name="Bohlmann J."/>
            <person name="Breuil C."/>
        </authorList>
    </citation>
    <scope>NUCLEOTIDE SEQUENCE [LARGE SCALE GENOMIC DNA]</scope>
    <source>
        <strain evidence="7">kw1407 / UAMH 11150</strain>
    </source>
</reference>
<evidence type="ECO:0000313" key="7">
    <source>
        <dbReference type="Proteomes" id="UP000007796"/>
    </source>
</evidence>
<dbReference type="InterPro" id="IPR038222">
    <property type="entry name" value="DHHA2_dom_sf"/>
</dbReference>
<dbReference type="GO" id="GO:0005737">
    <property type="term" value="C:cytoplasm"/>
    <property type="evidence" value="ECO:0007669"/>
    <property type="project" value="InterPro"/>
</dbReference>
<accession>F0X892</accession>
<dbReference type="InterPro" id="IPR001667">
    <property type="entry name" value="DDH_dom"/>
</dbReference>
<dbReference type="STRING" id="655863.F0X892"/>
<protein>
    <submittedName>
        <fullName evidence="6">Exopolyphosphatase</fullName>
    </submittedName>
</protein>
<proteinExistence type="predicted"/>